<dbReference type="InterPro" id="IPR009057">
    <property type="entry name" value="Homeodomain-like_sf"/>
</dbReference>
<sequence length="183" mass="19780">MTVGYARTSTVEQEASLEAQDRDLRAAGCGKVFAERVSSIAKRAQLEAALEYVREGDTLAVTKPDRLARSVADLLGIIARLEAKGVALRVLSMGGSEVDTRTPTGRLMLTMLGAVAEFERALMLERQREGIAKAKAEGKYQGRVPTAQRQAAEVLRLKAEGVRPVDIARKLGIGRASVYRILG</sequence>
<dbReference type="PANTHER" id="PTHR30461">
    <property type="entry name" value="DNA-INVERTASE FROM LAMBDOID PROPHAGE"/>
    <property type="match status" value="1"/>
</dbReference>
<gene>
    <name evidence="3" type="ORF">GWK16_19600</name>
</gene>
<dbReference type="EMBL" id="JABBKX010000008">
    <property type="protein sequence ID" value="NMJ43462.1"/>
    <property type="molecule type" value="Genomic_DNA"/>
</dbReference>
<dbReference type="SUPFAM" id="SSF53041">
    <property type="entry name" value="Resolvase-like"/>
    <property type="match status" value="1"/>
</dbReference>
<evidence type="ECO:0000256" key="1">
    <source>
        <dbReference type="ARBA" id="ARBA00009913"/>
    </source>
</evidence>
<proteinExistence type="inferred from homology"/>
<accession>A0A848EHI9</accession>
<comment type="caution">
    <text evidence="3">The sequence shown here is derived from an EMBL/GenBank/DDBJ whole genome shotgun (WGS) entry which is preliminary data.</text>
</comment>
<dbReference type="InterPro" id="IPR006119">
    <property type="entry name" value="Resolv_N"/>
</dbReference>
<evidence type="ECO:0000313" key="3">
    <source>
        <dbReference type="EMBL" id="NMJ43462.1"/>
    </source>
</evidence>
<name>A0A848EHI9_9PROT</name>
<keyword evidence="4" id="KW-1185">Reference proteome</keyword>
<dbReference type="GO" id="GO:0000150">
    <property type="term" value="F:DNA strand exchange activity"/>
    <property type="evidence" value="ECO:0007669"/>
    <property type="project" value="InterPro"/>
</dbReference>
<dbReference type="Gene3D" id="1.10.10.60">
    <property type="entry name" value="Homeodomain-like"/>
    <property type="match status" value="1"/>
</dbReference>
<dbReference type="Pfam" id="PF02796">
    <property type="entry name" value="HTH_7"/>
    <property type="match status" value="1"/>
</dbReference>
<feature type="domain" description="Resolvase/invertase-type recombinase catalytic" evidence="2">
    <location>
        <begin position="1"/>
        <end position="138"/>
    </location>
</feature>
<dbReference type="RefSeq" id="WP_170055817.1">
    <property type="nucleotide sequence ID" value="NZ_JABBKX010000008.1"/>
</dbReference>
<dbReference type="InterPro" id="IPR036162">
    <property type="entry name" value="Resolvase-like_N_sf"/>
</dbReference>
<dbReference type="PROSITE" id="PS51736">
    <property type="entry name" value="RECOMBINASES_3"/>
    <property type="match status" value="1"/>
</dbReference>
<protein>
    <submittedName>
        <fullName evidence="3">Recombinase family protein</fullName>
    </submittedName>
</protein>
<dbReference type="Pfam" id="PF00239">
    <property type="entry name" value="Resolvase"/>
    <property type="match status" value="1"/>
</dbReference>
<dbReference type="SMART" id="SM00857">
    <property type="entry name" value="Resolvase"/>
    <property type="match status" value="1"/>
</dbReference>
<evidence type="ECO:0000313" key="4">
    <source>
        <dbReference type="Proteomes" id="UP000548582"/>
    </source>
</evidence>
<dbReference type="PANTHER" id="PTHR30461:SF26">
    <property type="entry name" value="RESOLVASE HOMOLOG YNEB"/>
    <property type="match status" value="1"/>
</dbReference>
<dbReference type="Gene3D" id="3.40.50.1390">
    <property type="entry name" value="Resolvase, N-terminal catalytic domain"/>
    <property type="match status" value="1"/>
</dbReference>
<dbReference type="InterPro" id="IPR006120">
    <property type="entry name" value="Resolvase_HTH_dom"/>
</dbReference>
<dbReference type="SUPFAM" id="SSF46689">
    <property type="entry name" value="Homeodomain-like"/>
    <property type="match status" value="1"/>
</dbReference>
<organism evidence="3 4">
    <name type="scientific">Neoroseomonas marina</name>
    <dbReference type="NCBI Taxonomy" id="1232220"/>
    <lineage>
        <taxon>Bacteria</taxon>
        <taxon>Pseudomonadati</taxon>
        <taxon>Pseudomonadota</taxon>
        <taxon>Alphaproteobacteria</taxon>
        <taxon>Acetobacterales</taxon>
        <taxon>Acetobacteraceae</taxon>
        <taxon>Neoroseomonas</taxon>
    </lineage>
</organism>
<dbReference type="CDD" id="cd03768">
    <property type="entry name" value="SR_ResInv"/>
    <property type="match status" value="1"/>
</dbReference>
<dbReference type="GO" id="GO:0003677">
    <property type="term" value="F:DNA binding"/>
    <property type="evidence" value="ECO:0007669"/>
    <property type="project" value="InterPro"/>
</dbReference>
<dbReference type="InterPro" id="IPR050639">
    <property type="entry name" value="SSR_resolvase"/>
</dbReference>
<reference evidence="3 4" key="1">
    <citation type="submission" date="2020-03" db="EMBL/GenBank/DDBJ databases">
        <authorList>
            <person name="Sun Q."/>
        </authorList>
    </citation>
    <scope>NUCLEOTIDE SEQUENCE [LARGE SCALE GENOMIC DNA]</scope>
    <source>
        <strain evidence="3 4">JC162</strain>
    </source>
</reference>
<dbReference type="AlphaFoldDB" id="A0A848EHI9"/>
<dbReference type="Proteomes" id="UP000548582">
    <property type="component" value="Unassembled WGS sequence"/>
</dbReference>
<evidence type="ECO:0000259" key="2">
    <source>
        <dbReference type="PROSITE" id="PS51736"/>
    </source>
</evidence>
<comment type="similarity">
    <text evidence="1">Belongs to the site-specific recombinase resolvase family.</text>
</comment>